<dbReference type="InterPro" id="IPR047680">
    <property type="entry name" value="MarP-like"/>
</dbReference>
<dbReference type="GO" id="GO:0009403">
    <property type="term" value="P:toxin biosynthetic process"/>
    <property type="evidence" value="ECO:0007669"/>
    <property type="project" value="InterPro"/>
</dbReference>
<dbReference type="EMBL" id="CP011542">
    <property type="protein sequence ID" value="AKK07235.1"/>
    <property type="molecule type" value="Genomic_DNA"/>
</dbReference>
<evidence type="ECO:0000256" key="5">
    <source>
        <dbReference type="SAM" id="Phobius"/>
    </source>
</evidence>
<dbReference type="AlphaFoldDB" id="A0A0G3H3B6"/>
<dbReference type="STRING" id="571915.CMUST_14710"/>
<dbReference type="InterPro" id="IPR043504">
    <property type="entry name" value="Peptidase_S1_PA_chymotrypsin"/>
</dbReference>
<dbReference type="PRINTS" id="PR00834">
    <property type="entry name" value="PROTEASES2C"/>
</dbReference>
<evidence type="ECO:0000313" key="7">
    <source>
        <dbReference type="Proteomes" id="UP000035199"/>
    </source>
</evidence>
<dbReference type="KEGG" id="cmv:CMUST_14710"/>
<proteinExistence type="predicted"/>
<protein>
    <submittedName>
        <fullName evidence="6">Trypsin-like peptidase domain/Colicin V production protein</fullName>
    </submittedName>
</protein>
<feature type="transmembrane region" description="Helical" evidence="5">
    <location>
        <begin position="6"/>
        <end position="25"/>
    </location>
</feature>
<feature type="transmembrane region" description="Helical" evidence="5">
    <location>
        <begin position="101"/>
        <end position="124"/>
    </location>
</feature>
<keyword evidence="7" id="KW-1185">Reference proteome</keyword>
<dbReference type="Pfam" id="PF02674">
    <property type="entry name" value="Colicin_V"/>
    <property type="match status" value="1"/>
</dbReference>
<feature type="transmembrane region" description="Helical" evidence="5">
    <location>
        <begin position="66"/>
        <end position="89"/>
    </location>
</feature>
<evidence type="ECO:0000256" key="2">
    <source>
        <dbReference type="ARBA" id="ARBA00022692"/>
    </source>
</evidence>
<dbReference type="OrthoDB" id="9766361at2"/>
<dbReference type="SUPFAM" id="SSF50494">
    <property type="entry name" value="Trypsin-like serine proteases"/>
    <property type="match status" value="1"/>
</dbReference>
<comment type="subcellular location">
    <subcellularLocation>
        <location evidence="1">Membrane</location>
        <topology evidence="1">Multi-pass membrane protein</topology>
    </subcellularLocation>
</comment>
<dbReference type="RefSeq" id="WP_047263104.1">
    <property type="nucleotide sequence ID" value="NZ_CP011542.1"/>
</dbReference>
<gene>
    <name evidence="6" type="ORF">CMUST_14710</name>
</gene>
<dbReference type="PANTHER" id="PTHR43019:SF23">
    <property type="entry name" value="PROTEASE DO-LIKE 5, CHLOROPLASTIC"/>
    <property type="match status" value="1"/>
</dbReference>
<dbReference type="Proteomes" id="UP000035199">
    <property type="component" value="Chromosome"/>
</dbReference>
<name>A0A0G3H3B6_9CORY</name>
<dbReference type="InterPro" id="IPR003825">
    <property type="entry name" value="Colicin-V_CvpA"/>
</dbReference>
<dbReference type="GO" id="GO:0006508">
    <property type="term" value="P:proteolysis"/>
    <property type="evidence" value="ECO:0007669"/>
    <property type="project" value="InterPro"/>
</dbReference>
<sequence>MSSFSTSGLIVDVVIALVVVFAIYAGWRQGAFASVLSTVGVIAGLICGAAFAPLMMELTESVALRFLLAIGIIFFLVGVGNLVGGALGSALRDRIRWRSSLIFDSIIGSAFQALASLVVAWLVAIPLVTGLPGGFANGIKSSQILGYVDKAAPPFLANLPTRVSAMLSETGLPPLISPFNSAKNVAVEAPAITIEDVVLVERLRPSVVHVLGESQACGRRLMGSGFVIDRNHVITNAHVVAGTEVVRLDTVLGTHTATVVFYDPSLDIAVLRSDEMKIDPLRWADKVSSTGDDAIVMGFPESGPFEAAPARISDRLLIAGPDIYASGRVEREAYTARGSIRQGNSGGPMLNLDGEVIGVVFGASADASDIGYALTAAEVRKAVGNISQLAQPVDTQECVIR</sequence>
<feature type="transmembrane region" description="Helical" evidence="5">
    <location>
        <begin position="32"/>
        <end position="54"/>
    </location>
</feature>
<dbReference type="PANTHER" id="PTHR43019">
    <property type="entry name" value="SERINE ENDOPROTEASE DEGS"/>
    <property type="match status" value="1"/>
</dbReference>
<accession>A0A0G3H3B6</accession>
<dbReference type="Gene3D" id="2.40.10.10">
    <property type="entry name" value="Trypsin-like serine proteases"/>
    <property type="match status" value="2"/>
</dbReference>
<dbReference type="InterPro" id="IPR009003">
    <property type="entry name" value="Peptidase_S1_PA"/>
</dbReference>
<dbReference type="GO" id="GO:0004252">
    <property type="term" value="F:serine-type endopeptidase activity"/>
    <property type="evidence" value="ECO:0007669"/>
    <property type="project" value="InterPro"/>
</dbReference>
<dbReference type="GO" id="GO:0016020">
    <property type="term" value="C:membrane"/>
    <property type="evidence" value="ECO:0007669"/>
    <property type="project" value="UniProtKB-SubCell"/>
</dbReference>
<dbReference type="PATRIC" id="fig|571915.4.peg.3161"/>
<evidence type="ECO:0000256" key="3">
    <source>
        <dbReference type="ARBA" id="ARBA00022989"/>
    </source>
</evidence>
<dbReference type="Pfam" id="PF13365">
    <property type="entry name" value="Trypsin_2"/>
    <property type="match status" value="1"/>
</dbReference>
<evidence type="ECO:0000313" key="6">
    <source>
        <dbReference type="EMBL" id="AKK07235.1"/>
    </source>
</evidence>
<reference evidence="7" key="2">
    <citation type="submission" date="2015-05" db="EMBL/GenBank/DDBJ databases">
        <title>Complete genome sequence of Corynebacterium mustelae DSM 45274, isolated from various tissues of a male ferret with lethal sepsis.</title>
        <authorList>
            <person name="Ruckert C."/>
            <person name="Albersmeier A."/>
            <person name="Winkler A."/>
            <person name="Tauch A."/>
        </authorList>
    </citation>
    <scope>NUCLEOTIDE SEQUENCE [LARGE SCALE GENOMIC DNA]</scope>
    <source>
        <strain evidence="7">DSM 45274</strain>
    </source>
</reference>
<evidence type="ECO:0000256" key="4">
    <source>
        <dbReference type="ARBA" id="ARBA00023136"/>
    </source>
</evidence>
<keyword evidence="3 5" id="KW-1133">Transmembrane helix</keyword>
<keyword evidence="4 5" id="KW-0472">Membrane</keyword>
<keyword evidence="2 5" id="KW-0812">Transmembrane</keyword>
<evidence type="ECO:0000256" key="1">
    <source>
        <dbReference type="ARBA" id="ARBA00004141"/>
    </source>
</evidence>
<dbReference type="NCBIfam" id="NF033740">
    <property type="entry name" value="MarP_fam_protase"/>
    <property type="match status" value="1"/>
</dbReference>
<organism evidence="6 7">
    <name type="scientific">Corynebacterium mustelae</name>
    <dbReference type="NCBI Taxonomy" id="571915"/>
    <lineage>
        <taxon>Bacteria</taxon>
        <taxon>Bacillati</taxon>
        <taxon>Actinomycetota</taxon>
        <taxon>Actinomycetes</taxon>
        <taxon>Mycobacteriales</taxon>
        <taxon>Corynebacteriaceae</taxon>
        <taxon>Corynebacterium</taxon>
    </lineage>
</organism>
<dbReference type="InterPro" id="IPR001940">
    <property type="entry name" value="Peptidase_S1C"/>
</dbReference>
<reference evidence="6 7" key="1">
    <citation type="journal article" date="2015" name="Genome Announc.">
        <title>Complete Genome Sequence of the Type Strain Corynebacterium mustelae DSM 45274, Isolated from Various Tissues of a Male Ferret with Lethal Sepsis.</title>
        <authorList>
            <person name="Ruckert C."/>
            <person name="Eimer J."/>
            <person name="Winkler A."/>
            <person name="Tauch A."/>
        </authorList>
    </citation>
    <scope>NUCLEOTIDE SEQUENCE [LARGE SCALE GENOMIC DNA]</scope>
    <source>
        <strain evidence="6 7">DSM 45274</strain>
    </source>
</reference>